<dbReference type="EnsemblBacteria" id="AAM06898">
    <property type="protein sequence ID" value="AAM06898"/>
    <property type="gene ID" value="MA_3536"/>
</dbReference>
<keyword evidence="2" id="KW-1185">Reference proteome</keyword>
<dbReference type="HOGENOM" id="CLU_2597671_0_0_2"/>
<dbReference type="InParanoid" id="Q8TK80"/>
<name>Q8TK80_METAC</name>
<evidence type="ECO:0000313" key="2">
    <source>
        <dbReference type="Proteomes" id="UP000002487"/>
    </source>
</evidence>
<dbReference type="EMBL" id="AE010299">
    <property type="protein sequence ID" value="AAM06898.1"/>
    <property type="molecule type" value="Genomic_DNA"/>
</dbReference>
<evidence type="ECO:0000313" key="1">
    <source>
        <dbReference type="EMBL" id="AAM06898.1"/>
    </source>
</evidence>
<dbReference type="Proteomes" id="UP000002487">
    <property type="component" value="Chromosome"/>
</dbReference>
<gene>
    <name evidence="1" type="ordered locus">MA_3536</name>
</gene>
<reference evidence="1 2" key="1">
    <citation type="journal article" date="2002" name="Genome Res.">
        <title>The genome of Methanosarcina acetivorans reveals extensive metabolic and physiological diversity.</title>
        <authorList>
            <person name="Galagan J.E."/>
            <person name="Nusbaum C."/>
            <person name="Roy A."/>
            <person name="Endrizzi M.G."/>
            <person name="Macdonald P."/>
            <person name="FitzHugh W."/>
            <person name="Calvo S."/>
            <person name="Engels R."/>
            <person name="Smirnov S."/>
            <person name="Atnoor D."/>
            <person name="Brown A."/>
            <person name="Allen N."/>
            <person name="Naylor J."/>
            <person name="Stange-Thomann N."/>
            <person name="DeArellano K."/>
            <person name="Johnson R."/>
            <person name="Linton L."/>
            <person name="McEwan P."/>
            <person name="McKernan K."/>
            <person name="Talamas J."/>
            <person name="Tirrell A."/>
            <person name="Ye W."/>
            <person name="Zimmer A."/>
            <person name="Barber R.D."/>
            <person name="Cann I."/>
            <person name="Graham D.E."/>
            <person name="Grahame D.A."/>
            <person name="Guss A."/>
            <person name="Hedderich R."/>
            <person name="Ingram-Smith C."/>
            <person name="Kuettner C.H."/>
            <person name="Krzycki J.A."/>
            <person name="Leigh J.A."/>
            <person name="Li W."/>
            <person name="Liu J."/>
            <person name="Mukhopadhyay B."/>
            <person name="Reeve J.N."/>
            <person name="Smith K."/>
            <person name="Springer T.A."/>
            <person name="Umayam L.A."/>
            <person name="White O."/>
            <person name="White R.H."/>
            <person name="de Macario E.C."/>
            <person name="Ferry J.G."/>
            <person name="Jarrell K.F."/>
            <person name="Jing H."/>
            <person name="Macario A.J.L."/>
            <person name="Paulsen I."/>
            <person name="Pritchett M."/>
            <person name="Sowers K.R."/>
            <person name="Swanson R.V."/>
            <person name="Zinder S.H."/>
            <person name="Lander E."/>
            <person name="Metcalf W.W."/>
            <person name="Birren B."/>
        </authorList>
    </citation>
    <scope>NUCLEOTIDE SEQUENCE [LARGE SCALE GENOMIC DNA]</scope>
    <source>
        <strain evidence="2">ATCC 35395 / DSM 2834 / JCM 12185 / C2A</strain>
    </source>
</reference>
<proteinExistence type="predicted"/>
<sequence>MNFSLIGVIKLKIISWGLSFERFSIFLRVNPQQILKGCTLSGLDIYGSFFDLYGNFFDLYGSFPGQDISDHSTVQLALL</sequence>
<dbReference type="KEGG" id="mac:MA_3536"/>
<protein>
    <submittedName>
        <fullName evidence="1">Uncharacterized protein</fullName>
    </submittedName>
</protein>
<accession>Q8TK80</accession>
<dbReference type="AlphaFoldDB" id="Q8TK80"/>
<organism evidence="1 2">
    <name type="scientific">Methanosarcina acetivorans (strain ATCC 35395 / DSM 2834 / JCM 12185 / C2A)</name>
    <dbReference type="NCBI Taxonomy" id="188937"/>
    <lineage>
        <taxon>Archaea</taxon>
        <taxon>Methanobacteriati</taxon>
        <taxon>Methanobacteriota</taxon>
        <taxon>Stenosarchaea group</taxon>
        <taxon>Methanomicrobia</taxon>
        <taxon>Methanosarcinales</taxon>
        <taxon>Methanosarcinaceae</taxon>
        <taxon>Methanosarcina</taxon>
    </lineage>
</organism>